<feature type="transmembrane region" description="Helical" evidence="5">
    <location>
        <begin position="38"/>
        <end position="58"/>
    </location>
</feature>
<proteinExistence type="predicted"/>
<organism evidence="8 9">
    <name type="scientific">Eutypa lata (strain UCR-EL1)</name>
    <name type="common">Grapevine dieback disease fungus</name>
    <name type="synonym">Eutypa armeniacae</name>
    <dbReference type="NCBI Taxonomy" id="1287681"/>
    <lineage>
        <taxon>Eukaryota</taxon>
        <taxon>Fungi</taxon>
        <taxon>Dikarya</taxon>
        <taxon>Ascomycota</taxon>
        <taxon>Pezizomycotina</taxon>
        <taxon>Sordariomycetes</taxon>
        <taxon>Xylariomycetidae</taxon>
        <taxon>Xylariales</taxon>
        <taxon>Diatrypaceae</taxon>
        <taxon>Eutypa</taxon>
    </lineage>
</organism>
<dbReference type="PANTHER" id="PTHR28165">
    <property type="entry name" value="NON-CLASSICAL EXPORT PROTEIN 2-RELATED"/>
    <property type="match status" value="1"/>
</dbReference>
<dbReference type="GO" id="GO:0072659">
    <property type="term" value="P:protein localization to plasma membrane"/>
    <property type="evidence" value="ECO:0007669"/>
    <property type="project" value="TreeGrafter"/>
</dbReference>
<evidence type="ECO:0000313" key="9">
    <source>
        <dbReference type="Proteomes" id="UP000012174"/>
    </source>
</evidence>
<dbReference type="EMBL" id="KB707185">
    <property type="protein sequence ID" value="EMR63684.1"/>
    <property type="molecule type" value="Genomic_DNA"/>
</dbReference>
<dbReference type="GO" id="GO:0005886">
    <property type="term" value="C:plasma membrane"/>
    <property type="evidence" value="ECO:0007669"/>
    <property type="project" value="TreeGrafter"/>
</dbReference>
<accession>M7SBW3</accession>
<dbReference type="InterPro" id="IPR052649">
    <property type="entry name" value="NCE102-like"/>
</dbReference>
<dbReference type="KEGG" id="ela:UCREL1_9361"/>
<keyword evidence="9" id="KW-1185">Reference proteome</keyword>
<keyword evidence="4 5" id="KW-0472">Membrane</keyword>
<dbReference type="eggNOG" id="ENOG502RZW2">
    <property type="taxonomic scope" value="Eukaryota"/>
</dbReference>
<dbReference type="PANTHER" id="PTHR28165:SF1">
    <property type="entry name" value="NON-CLASSICAL EXPORT PROTEIN 2-RELATED"/>
    <property type="match status" value="1"/>
</dbReference>
<sequence length="166" mass="17925">MEFVKSILRLVQLLWVLLATALIGNVIATNGGNVANSALHFTMFVCALSWLAVLYGLASHFVSAIAFPIVALALDSLSTIFTFIAAVVLAAKLTAVNCNNLDGKDDGYIAFGSSNDEKRCREIQASDVFLWFLFATFAATLFFVVKEFRHGGGSIRRGPNMSQIGV</sequence>
<dbReference type="AlphaFoldDB" id="M7SBW3"/>
<evidence type="ECO:0000256" key="1">
    <source>
        <dbReference type="ARBA" id="ARBA00004141"/>
    </source>
</evidence>
<evidence type="ECO:0000256" key="4">
    <source>
        <dbReference type="ARBA" id="ARBA00023136"/>
    </source>
</evidence>
<feature type="signal peptide" evidence="6">
    <location>
        <begin position="1"/>
        <end position="28"/>
    </location>
</feature>
<comment type="subcellular location">
    <subcellularLocation>
        <location evidence="1">Membrane</location>
        <topology evidence="1">Multi-pass membrane protein</topology>
    </subcellularLocation>
</comment>
<feature type="transmembrane region" description="Helical" evidence="5">
    <location>
        <begin position="65"/>
        <end position="91"/>
    </location>
</feature>
<feature type="chain" id="PRO_5004084512" evidence="6">
    <location>
        <begin position="29"/>
        <end position="166"/>
    </location>
</feature>
<gene>
    <name evidence="8" type="ORF">UCREL1_9361</name>
</gene>
<dbReference type="OrthoDB" id="5423111at2759"/>
<dbReference type="OMA" id="AFMWFLW"/>
<protein>
    <submittedName>
        <fullName evidence="8">Putative non-classical export protein</fullName>
    </submittedName>
</protein>
<dbReference type="HOGENOM" id="CLU_098356_0_0_1"/>
<dbReference type="InterPro" id="IPR008253">
    <property type="entry name" value="Marvel"/>
</dbReference>
<evidence type="ECO:0000256" key="2">
    <source>
        <dbReference type="ARBA" id="ARBA00022692"/>
    </source>
</evidence>
<evidence type="ECO:0000256" key="6">
    <source>
        <dbReference type="SAM" id="SignalP"/>
    </source>
</evidence>
<keyword evidence="6" id="KW-0732">Signal</keyword>
<reference evidence="9" key="1">
    <citation type="journal article" date="2013" name="Genome Announc.">
        <title>Draft genome sequence of the grapevine dieback fungus Eutypa lata UCR-EL1.</title>
        <authorList>
            <person name="Blanco-Ulate B."/>
            <person name="Rolshausen P.E."/>
            <person name="Cantu D."/>
        </authorList>
    </citation>
    <scope>NUCLEOTIDE SEQUENCE [LARGE SCALE GENOMIC DNA]</scope>
    <source>
        <strain evidence="9">UCR-EL1</strain>
    </source>
</reference>
<evidence type="ECO:0000256" key="3">
    <source>
        <dbReference type="ARBA" id="ARBA00022989"/>
    </source>
</evidence>
<keyword evidence="3 5" id="KW-1133">Transmembrane helix</keyword>
<dbReference type="GO" id="GO:0032126">
    <property type="term" value="C:eisosome"/>
    <property type="evidence" value="ECO:0007669"/>
    <property type="project" value="TreeGrafter"/>
</dbReference>
<evidence type="ECO:0000313" key="8">
    <source>
        <dbReference type="EMBL" id="EMR63684.1"/>
    </source>
</evidence>
<name>M7SBW3_EUTLA</name>
<keyword evidence="2 5" id="KW-0812">Transmembrane</keyword>
<dbReference type="Proteomes" id="UP000012174">
    <property type="component" value="Unassembled WGS sequence"/>
</dbReference>
<feature type="transmembrane region" description="Helical" evidence="5">
    <location>
        <begin position="128"/>
        <end position="145"/>
    </location>
</feature>
<dbReference type="Pfam" id="PF01284">
    <property type="entry name" value="MARVEL"/>
    <property type="match status" value="1"/>
</dbReference>
<evidence type="ECO:0000256" key="5">
    <source>
        <dbReference type="SAM" id="Phobius"/>
    </source>
</evidence>
<dbReference type="GO" id="GO:0070941">
    <property type="term" value="P:eisosome assembly"/>
    <property type="evidence" value="ECO:0007669"/>
    <property type="project" value="TreeGrafter"/>
</dbReference>
<feature type="domain" description="MARVEL" evidence="7">
    <location>
        <begin position="5"/>
        <end position="143"/>
    </location>
</feature>
<evidence type="ECO:0000259" key="7">
    <source>
        <dbReference type="Pfam" id="PF01284"/>
    </source>
</evidence>